<feature type="binding site" evidence="25">
    <location>
        <position position="399"/>
    </location>
    <ligand>
        <name>Ca(2+)</name>
        <dbReference type="ChEBI" id="CHEBI:29108"/>
        <label>1</label>
    </ligand>
</feature>
<dbReference type="Proteomes" id="UP000467840">
    <property type="component" value="Chromosome 7"/>
</dbReference>
<dbReference type="InterPro" id="IPR036922">
    <property type="entry name" value="Rieske_2Fe-2S_sf"/>
</dbReference>
<feature type="domain" description="Plant heme peroxidase family profile" evidence="27">
    <location>
        <begin position="396"/>
        <end position="586"/>
    </location>
</feature>
<evidence type="ECO:0000256" key="19">
    <source>
        <dbReference type="ARBA" id="ARBA00022946"/>
    </source>
</evidence>
<evidence type="ECO:0000256" key="22">
    <source>
        <dbReference type="ARBA" id="ARBA00023014"/>
    </source>
</evidence>
<dbReference type="PRINTS" id="PR00458">
    <property type="entry name" value="PEROXIDASE"/>
</dbReference>
<dbReference type="EMBL" id="JAAGAX010000013">
    <property type="protein sequence ID" value="KAF2293473.1"/>
    <property type="molecule type" value="Genomic_DNA"/>
</dbReference>
<keyword evidence="17" id="KW-0378">Hydrolase</keyword>
<dbReference type="PROSITE" id="PS50873">
    <property type="entry name" value="PEROXIDASE_4"/>
    <property type="match status" value="1"/>
</dbReference>
<dbReference type="Pfam" id="PF05011">
    <property type="entry name" value="DBR1"/>
    <property type="match status" value="1"/>
</dbReference>
<dbReference type="PRINTS" id="PR00461">
    <property type="entry name" value="PLPEROXIDASE"/>
</dbReference>
<evidence type="ECO:0000256" key="17">
    <source>
        <dbReference type="ARBA" id="ARBA00022801"/>
    </source>
</evidence>
<dbReference type="CDD" id="cd00844">
    <property type="entry name" value="MPP_Dbr1_N"/>
    <property type="match status" value="1"/>
</dbReference>
<evidence type="ECO:0000256" key="20">
    <source>
        <dbReference type="ARBA" id="ARBA00023002"/>
    </source>
</evidence>
<evidence type="ECO:0000259" key="27">
    <source>
        <dbReference type="PROSITE" id="PS50873"/>
    </source>
</evidence>
<evidence type="ECO:0000313" key="30">
    <source>
        <dbReference type="Proteomes" id="UP000467840"/>
    </source>
</evidence>
<keyword evidence="11" id="KW-0575">Peroxidase</keyword>
<dbReference type="InterPro" id="IPR002016">
    <property type="entry name" value="Haem_peroxidase"/>
</dbReference>
<keyword evidence="15" id="KW-0001">2Fe-2S</keyword>
<evidence type="ECO:0000256" key="7">
    <source>
        <dbReference type="ARBA" id="ARBA00004229"/>
    </source>
</evidence>
<dbReference type="InterPro" id="IPR007708">
    <property type="entry name" value="DBR1_C"/>
</dbReference>
<feature type="binding site" evidence="25">
    <location>
        <position position="401"/>
    </location>
    <ligand>
        <name>Ca(2+)</name>
        <dbReference type="ChEBI" id="CHEBI:29108"/>
        <label>1</label>
    </ligand>
</feature>
<evidence type="ECO:0000256" key="10">
    <source>
        <dbReference type="ARBA" id="ARBA00022528"/>
    </source>
</evidence>
<keyword evidence="16 25" id="KW-0479">Metal-binding</keyword>
<keyword evidence="13" id="KW-0934">Plastid</keyword>
<evidence type="ECO:0000256" key="9">
    <source>
        <dbReference type="ARBA" id="ARBA00012313"/>
    </source>
</evidence>
<dbReference type="Gene3D" id="1.10.520.10">
    <property type="match status" value="1"/>
</dbReference>
<keyword evidence="25" id="KW-0106">Calcium</keyword>
<name>A0A6A6KZV0_HEVBR</name>
<evidence type="ECO:0000256" key="16">
    <source>
        <dbReference type="ARBA" id="ARBA00022723"/>
    </source>
</evidence>
<dbReference type="GO" id="GO:0020037">
    <property type="term" value="F:heme binding"/>
    <property type="evidence" value="ECO:0007669"/>
    <property type="project" value="InterPro"/>
</dbReference>
<dbReference type="PROSITE" id="PS51296">
    <property type="entry name" value="RIESKE"/>
    <property type="match status" value="1"/>
</dbReference>
<dbReference type="EC" id="1.11.1.7" evidence="9"/>
<evidence type="ECO:0000256" key="8">
    <source>
        <dbReference type="ARBA" id="ARBA00006045"/>
    </source>
</evidence>
<dbReference type="Pfam" id="PF00141">
    <property type="entry name" value="peroxidase"/>
    <property type="match status" value="1"/>
</dbReference>
<evidence type="ECO:0000256" key="2">
    <source>
        <dbReference type="ARBA" id="ARBA00001936"/>
    </source>
</evidence>
<evidence type="ECO:0000256" key="25">
    <source>
        <dbReference type="PIRSR" id="PIRSR600823-3"/>
    </source>
</evidence>
<evidence type="ECO:0000256" key="26">
    <source>
        <dbReference type="RuleBase" id="RU004241"/>
    </source>
</evidence>
<dbReference type="GO" id="GO:0006979">
    <property type="term" value="P:response to oxidative stress"/>
    <property type="evidence" value="ECO:0007669"/>
    <property type="project" value="InterPro"/>
</dbReference>
<dbReference type="PANTHER" id="PTHR12849">
    <property type="entry name" value="RNA LARIAT DEBRANCHING ENZYME"/>
    <property type="match status" value="1"/>
</dbReference>
<comment type="cofactor">
    <cofactor evidence="3">
        <name>Zn(2+)</name>
        <dbReference type="ChEBI" id="CHEBI:29105"/>
    </cofactor>
</comment>
<dbReference type="FunFam" id="3.60.21.10:FF:000035">
    <property type="entry name" value="Lariat debranching enzyme"/>
    <property type="match status" value="1"/>
</dbReference>
<comment type="cofactor">
    <cofactor evidence="5">
        <name>heme b</name>
        <dbReference type="ChEBI" id="CHEBI:60344"/>
    </cofactor>
</comment>
<evidence type="ECO:0000256" key="15">
    <source>
        <dbReference type="ARBA" id="ARBA00022714"/>
    </source>
</evidence>
<dbReference type="InterPro" id="IPR029052">
    <property type="entry name" value="Metallo-depent_PP-like"/>
</dbReference>
<dbReference type="GO" id="GO:0046872">
    <property type="term" value="F:metal ion binding"/>
    <property type="evidence" value="ECO:0007669"/>
    <property type="project" value="UniProtKB-KW"/>
</dbReference>
<dbReference type="GO" id="GO:0051537">
    <property type="term" value="F:2 iron, 2 sulfur cluster binding"/>
    <property type="evidence" value="ECO:0007669"/>
    <property type="project" value="UniProtKB-KW"/>
</dbReference>
<evidence type="ECO:0000256" key="14">
    <source>
        <dbReference type="ARBA" id="ARBA00022664"/>
    </source>
</evidence>
<comment type="similarity">
    <text evidence="8">Belongs to the lariat debranching enzyme family.</text>
</comment>
<dbReference type="AlphaFoldDB" id="A0A6A6KZV0"/>
<organism evidence="29 30">
    <name type="scientific">Hevea brasiliensis</name>
    <name type="common">Para rubber tree</name>
    <name type="synonym">Siphonia brasiliensis</name>
    <dbReference type="NCBI Taxonomy" id="3981"/>
    <lineage>
        <taxon>Eukaryota</taxon>
        <taxon>Viridiplantae</taxon>
        <taxon>Streptophyta</taxon>
        <taxon>Embryophyta</taxon>
        <taxon>Tracheophyta</taxon>
        <taxon>Spermatophyta</taxon>
        <taxon>Magnoliopsida</taxon>
        <taxon>eudicotyledons</taxon>
        <taxon>Gunneridae</taxon>
        <taxon>Pentapetalae</taxon>
        <taxon>rosids</taxon>
        <taxon>fabids</taxon>
        <taxon>Malpighiales</taxon>
        <taxon>Euphorbiaceae</taxon>
        <taxon>Crotonoideae</taxon>
        <taxon>Micrandreae</taxon>
        <taxon>Hevea</taxon>
    </lineage>
</organism>
<evidence type="ECO:0000256" key="24">
    <source>
        <dbReference type="ARBA" id="ARBA00023242"/>
    </source>
</evidence>
<evidence type="ECO:0000256" key="3">
    <source>
        <dbReference type="ARBA" id="ARBA00001947"/>
    </source>
</evidence>
<dbReference type="GO" id="GO:0005634">
    <property type="term" value="C:nucleus"/>
    <property type="evidence" value="ECO:0007669"/>
    <property type="project" value="UniProtKB-SubCell"/>
</dbReference>
<dbReference type="Pfam" id="PF00149">
    <property type="entry name" value="Metallophos"/>
    <property type="match status" value="1"/>
</dbReference>
<evidence type="ECO:0000256" key="12">
    <source>
        <dbReference type="ARBA" id="ARBA00022617"/>
    </source>
</evidence>
<dbReference type="GO" id="GO:0000398">
    <property type="term" value="P:mRNA splicing, via spliceosome"/>
    <property type="evidence" value="ECO:0007669"/>
    <property type="project" value="TreeGrafter"/>
</dbReference>
<dbReference type="PANTHER" id="PTHR12849:SF0">
    <property type="entry name" value="LARIAT DEBRANCHING ENZYME"/>
    <property type="match status" value="1"/>
</dbReference>
<evidence type="ECO:0000256" key="23">
    <source>
        <dbReference type="ARBA" id="ARBA00023211"/>
    </source>
</evidence>
<dbReference type="InterPro" id="IPR000823">
    <property type="entry name" value="Peroxidase_pln"/>
</dbReference>
<protein>
    <recommendedName>
        <fullName evidence="9">peroxidase</fullName>
        <ecNumber evidence="9">1.11.1.7</ecNumber>
    </recommendedName>
</protein>
<comment type="cofactor">
    <cofactor evidence="25">
        <name>Ca(2+)</name>
        <dbReference type="ChEBI" id="CHEBI:29108"/>
    </cofactor>
    <text evidence="25">Binds 2 calcium ions per subunit.</text>
</comment>
<evidence type="ECO:0000256" key="6">
    <source>
        <dbReference type="ARBA" id="ARBA00004123"/>
    </source>
</evidence>
<comment type="caution">
    <text evidence="29">The sequence shown here is derived from an EMBL/GenBank/DDBJ whole genome shotgun (WGS) entry which is preliminary data.</text>
</comment>
<evidence type="ECO:0000256" key="1">
    <source>
        <dbReference type="ARBA" id="ARBA00000189"/>
    </source>
</evidence>
<dbReference type="InterPro" id="IPR010255">
    <property type="entry name" value="Haem_peroxidase_sf"/>
</dbReference>
<keyword evidence="22" id="KW-0411">Iron-sulfur</keyword>
<keyword evidence="18" id="KW-0862">Zinc</keyword>
<evidence type="ECO:0000313" key="29">
    <source>
        <dbReference type="EMBL" id="KAF2293473.1"/>
    </source>
</evidence>
<keyword evidence="14" id="KW-0507">mRNA processing</keyword>
<reference evidence="29 30" key="1">
    <citation type="journal article" date="2020" name="Mol. Plant">
        <title>The Chromosome-Based Rubber Tree Genome Provides New Insights into Spurge Genome Evolution and Rubber Biosynthesis.</title>
        <authorList>
            <person name="Liu J."/>
            <person name="Shi C."/>
            <person name="Shi C.C."/>
            <person name="Li W."/>
            <person name="Zhang Q.J."/>
            <person name="Zhang Y."/>
            <person name="Li K."/>
            <person name="Lu H.F."/>
            <person name="Shi C."/>
            <person name="Zhu S.T."/>
            <person name="Xiao Z.Y."/>
            <person name="Nan H."/>
            <person name="Yue Y."/>
            <person name="Zhu X.G."/>
            <person name="Wu Y."/>
            <person name="Hong X.N."/>
            <person name="Fan G.Y."/>
            <person name="Tong Y."/>
            <person name="Zhang D."/>
            <person name="Mao C.L."/>
            <person name="Liu Y.L."/>
            <person name="Hao S.J."/>
            <person name="Liu W.Q."/>
            <person name="Lv M.Q."/>
            <person name="Zhang H.B."/>
            <person name="Liu Y."/>
            <person name="Hu-Tang G.R."/>
            <person name="Wang J.P."/>
            <person name="Wang J.H."/>
            <person name="Sun Y.H."/>
            <person name="Ni S.B."/>
            <person name="Chen W.B."/>
            <person name="Zhang X.C."/>
            <person name="Jiao Y.N."/>
            <person name="Eichler E.E."/>
            <person name="Li G.H."/>
            <person name="Liu X."/>
            <person name="Gao L.Z."/>
        </authorList>
    </citation>
    <scope>NUCLEOTIDE SEQUENCE [LARGE SCALE GENOMIC DNA]</scope>
    <source>
        <strain evidence="30">cv. GT1</strain>
        <tissue evidence="29">Leaf</tissue>
    </source>
</reference>
<evidence type="ECO:0000256" key="11">
    <source>
        <dbReference type="ARBA" id="ARBA00022559"/>
    </source>
</evidence>
<keyword evidence="23" id="KW-0464">Manganese</keyword>
<dbReference type="GO" id="GO:0140825">
    <property type="term" value="F:lactoperoxidase activity"/>
    <property type="evidence" value="ECO:0007669"/>
    <property type="project" value="UniProtKB-EC"/>
</dbReference>
<comment type="catalytic activity">
    <reaction evidence="1">
        <text>2 a phenolic donor + H2O2 = 2 a phenolic radical donor + 2 H2O</text>
        <dbReference type="Rhea" id="RHEA:56136"/>
        <dbReference type="ChEBI" id="CHEBI:15377"/>
        <dbReference type="ChEBI" id="CHEBI:16240"/>
        <dbReference type="ChEBI" id="CHEBI:139520"/>
        <dbReference type="ChEBI" id="CHEBI:139521"/>
        <dbReference type="EC" id="1.11.1.7"/>
    </reaction>
</comment>
<dbReference type="GO" id="GO:0008419">
    <property type="term" value="F:RNA lariat debranching enzyme activity"/>
    <property type="evidence" value="ECO:0007669"/>
    <property type="project" value="UniProtKB-ARBA"/>
</dbReference>
<dbReference type="SUPFAM" id="SSF55961">
    <property type="entry name" value="Bet v1-like"/>
    <property type="match status" value="1"/>
</dbReference>
<proteinExistence type="inferred from homology"/>
<dbReference type="SUPFAM" id="SSF50022">
    <property type="entry name" value="ISP domain"/>
    <property type="match status" value="1"/>
</dbReference>
<dbReference type="SMART" id="SM01124">
    <property type="entry name" value="DBR1"/>
    <property type="match status" value="1"/>
</dbReference>
<dbReference type="GO" id="GO:0009507">
    <property type="term" value="C:chloroplast"/>
    <property type="evidence" value="ECO:0007669"/>
    <property type="project" value="UniProtKB-SubCell"/>
</dbReference>
<keyword evidence="30" id="KW-1185">Reference proteome</keyword>
<dbReference type="GO" id="GO:0010277">
    <property type="term" value="F:chlorophyllide a oxygenase activity"/>
    <property type="evidence" value="ECO:0007669"/>
    <property type="project" value="InterPro"/>
</dbReference>
<comment type="subcellular location">
    <subcellularLocation>
        <location evidence="6">Nucleus</location>
    </subcellularLocation>
    <subcellularLocation>
        <location evidence="7">Plastid</location>
        <location evidence="7">Chloroplast</location>
    </subcellularLocation>
</comment>
<evidence type="ECO:0000256" key="13">
    <source>
        <dbReference type="ARBA" id="ARBA00022640"/>
    </source>
</evidence>
<dbReference type="InterPro" id="IPR004843">
    <property type="entry name" value="Calcineurin-like_PHP"/>
</dbReference>
<feature type="domain" description="Rieske" evidence="28">
    <location>
        <begin position="505"/>
        <end position="569"/>
    </location>
</feature>
<dbReference type="Gene3D" id="2.102.10.10">
    <property type="entry name" value="Rieske [2Fe-2S] iron-sulphur domain"/>
    <property type="match status" value="1"/>
</dbReference>
<accession>A0A6A6KZV0</accession>
<dbReference type="SUPFAM" id="SSF48113">
    <property type="entry name" value="Heme-dependent peroxidases"/>
    <property type="match status" value="1"/>
</dbReference>
<dbReference type="InterPro" id="IPR017941">
    <property type="entry name" value="Rieske_2Fe-2S"/>
</dbReference>
<comment type="similarity">
    <text evidence="26">Belongs to the peroxidase family.</text>
</comment>
<evidence type="ECO:0000259" key="28">
    <source>
        <dbReference type="PROSITE" id="PS51296"/>
    </source>
</evidence>
<keyword evidence="12" id="KW-0349">Heme</keyword>
<keyword evidence="24" id="KW-0539">Nucleus</keyword>
<keyword evidence="20" id="KW-0560">Oxidoreductase</keyword>
<dbReference type="Pfam" id="PF08417">
    <property type="entry name" value="PaO"/>
    <property type="match status" value="1"/>
</dbReference>
<evidence type="ECO:0000256" key="4">
    <source>
        <dbReference type="ARBA" id="ARBA00001954"/>
    </source>
</evidence>
<dbReference type="InterPro" id="IPR041816">
    <property type="entry name" value="Dbr1_N"/>
</dbReference>
<comment type="cofactor">
    <cofactor evidence="4">
        <name>Fe(2+)</name>
        <dbReference type="ChEBI" id="CHEBI:29033"/>
    </cofactor>
</comment>
<evidence type="ECO:0000256" key="21">
    <source>
        <dbReference type="ARBA" id="ARBA00023004"/>
    </source>
</evidence>
<comment type="cofactor">
    <cofactor evidence="2">
        <name>Mn(2+)</name>
        <dbReference type="ChEBI" id="CHEBI:29035"/>
    </cofactor>
</comment>
<keyword evidence="21" id="KW-0408">Iron</keyword>
<keyword evidence="19" id="KW-0809">Transit peptide</keyword>
<gene>
    <name evidence="29" type="ORF">GH714_002115</name>
</gene>
<feature type="binding site" evidence="25">
    <location>
        <position position="397"/>
    </location>
    <ligand>
        <name>Ca(2+)</name>
        <dbReference type="ChEBI" id="CHEBI:29108"/>
        <label>1</label>
    </ligand>
</feature>
<feature type="binding site" evidence="25">
    <location>
        <position position="410"/>
    </location>
    <ligand>
        <name>Ca(2+)</name>
        <dbReference type="ChEBI" id="CHEBI:29108"/>
        <label>1</label>
    </ligand>
</feature>
<dbReference type="SUPFAM" id="SSF56300">
    <property type="entry name" value="Metallo-dependent phosphatases"/>
    <property type="match status" value="1"/>
</dbReference>
<keyword evidence="10" id="KW-0150">Chloroplast</keyword>
<evidence type="ECO:0000256" key="18">
    <source>
        <dbReference type="ARBA" id="ARBA00022833"/>
    </source>
</evidence>
<dbReference type="InterPro" id="IPR013626">
    <property type="entry name" value="PaO"/>
</dbReference>
<evidence type="ECO:0000256" key="5">
    <source>
        <dbReference type="ARBA" id="ARBA00001970"/>
    </source>
</evidence>
<sequence length="806" mass="90632">MWISSSGVEEDGETIEWCFLGLLVVWFWRQWVGSAVRNARDMESLNVPPKYREMKSFWKYYSGQEVAPIPTIFIGGNHEASNYLWELYYGGWAAPNIYFLGFAGVVKFGNIRIGGLSGIYSARDYHLGHHERPPYNERTIRSVYHVREYDVHKLMQVEEPIDIFLSHDWPLGITDCGNWQQLVRHKRHFENEIRERTLGSKAAAQLLEKLRPPYWFSAHLHCKFAAVVQHGESGPTTKFLALDKCLPRRKFLQIIDIESEPGPYEIQYDEEWLAITRKFNPIFPLTFKNANFGGTQLEMQDCQQWVRSRLQARGPKPFEFAQTVPSFDPSQPDSNNSYFDYPRNPQTESLLQLLELPYLLDSVSESRVPTHGPTPLIQGGSSVEYSEEIPIDDADEGCDASVLLQGNGTEQSDPANQSVGGFSVIDSTKRLLELLCPGTVSCADILALAARDAVAISGGPMIQIPTGRRDRRASAAANVRSNIVDASFTLDEMIKIFSSKGLSLDDLVTLSDGQGERRCYEDRCAHRLAKLSEGQLIDGRLECLYHGWQFEGEGKCVKIPQLAANAKIPRSACVNTHKARFQDTSTVHELPYDHSILLENLMDSAHIPISHDRTDWSAKREDAQPLHFEVTERTDWGFAGRWGREKDHALLNFSRFEAPCVLQNNRELIDENGVKQYFTGLFLCRPTGQGKSMLIVRFGGTKDPTLQNGSPNEYRKWMDKVGYGMPYHFGHNTISLPQVPAVVEHAPAEFVAGVSASLPAKGGTGTMYAPNLANSSCIECIGYSSFWKAVEVLSPGINRLVPSRSL</sequence>